<dbReference type="InterPro" id="IPR001647">
    <property type="entry name" value="HTH_TetR"/>
</dbReference>
<evidence type="ECO:0000259" key="3">
    <source>
        <dbReference type="PROSITE" id="PS50977"/>
    </source>
</evidence>
<feature type="domain" description="HTH tetR-type" evidence="3">
    <location>
        <begin position="18"/>
        <end position="78"/>
    </location>
</feature>
<dbReference type="Pfam" id="PF00440">
    <property type="entry name" value="TetR_N"/>
    <property type="match status" value="1"/>
</dbReference>
<dbReference type="PROSITE" id="PS50977">
    <property type="entry name" value="HTH_TETR_2"/>
    <property type="match status" value="1"/>
</dbReference>
<dbReference type="AlphaFoldDB" id="A0AAE9QRL7"/>
<evidence type="ECO:0000256" key="1">
    <source>
        <dbReference type="ARBA" id="ARBA00023125"/>
    </source>
</evidence>
<evidence type="ECO:0000256" key="2">
    <source>
        <dbReference type="PROSITE-ProRule" id="PRU00335"/>
    </source>
</evidence>
<feature type="DNA-binding region" description="H-T-H motif" evidence="2">
    <location>
        <begin position="41"/>
        <end position="60"/>
    </location>
</feature>
<dbReference type="PRINTS" id="PR00455">
    <property type="entry name" value="HTHTETR"/>
</dbReference>
<organism evidence="4 5">
    <name type="scientific">Streptococcus dysgalactiae subsp. equisimilis</name>
    <name type="common">Streptococcus equisimilis</name>
    <dbReference type="NCBI Taxonomy" id="119602"/>
    <lineage>
        <taxon>Bacteria</taxon>
        <taxon>Bacillati</taxon>
        <taxon>Bacillota</taxon>
        <taxon>Bacilli</taxon>
        <taxon>Lactobacillales</taxon>
        <taxon>Streptococcaceae</taxon>
        <taxon>Streptococcus</taxon>
    </lineage>
</organism>
<dbReference type="EMBL" id="CABEIY010000005">
    <property type="protein sequence ID" value="VTT23098.1"/>
    <property type="molecule type" value="Genomic_DNA"/>
</dbReference>
<reference evidence="4 5" key="1">
    <citation type="submission" date="2019-05" db="EMBL/GenBank/DDBJ databases">
        <authorList>
            <consortium name="Pathogen Informatics"/>
        </authorList>
    </citation>
    <scope>NUCLEOTIDE SEQUENCE [LARGE SCALE GENOMIC DNA]</scope>
    <source>
        <strain evidence="4 5">NCTC11557</strain>
    </source>
</reference>
<proteinExistence type="predicted"/>
<dbReference type="InterPro" id="IPR009057">
    <property type="entry name" value="Homeodomain-like_sf"/>
</dbReference>
<protein>
    <submittedName>
        <fullName evidence="4">Transcriptional regulator</fullName>
    </submittedName>
</protein>
<dbReference type="Proteomes" id="UP000339049">
    <property type="component" value="Unassembled WGS sequence"/>
</dbReference>
<evidence type="ECO:0000313" key="5">
    <source>
        <dbReference type="Proteomes" id="UP000339049"/>
    </source>
</evidence>
<name>A0AAE9QRL7_STREQ</name>
<gene>
    <name evidence="4" type="primary">ttgR</name>
    <name evidence="4" type="ORF">NCTC11557_00481</name>
</gene>
<dbReference type="PANTHER" id="PTHR43479">
    <property type="entry name" value="ACREF/ENVCD OPERON REPRESSOR-RELATED"/>
    <property type="match status" value="1"/>
</dbReference>
<accession>A0AAE9QRL7</accession>
<dbReference type="InterPro" id="IPR050624">
    <property type="entry name" value="HTH-type_Tx_Regulator"/>
</dbReference>
<dbReference type="GO" id="GO:0003677">
    <property type="term" value="F:DNA binding"/>
    <property type="evidence" value="ECO:0007669"/>
    <property type="project" value="UniProtKB-UniRule"/>
</dbReference>
<sequence>MISKEKVGRVMADLNGYELTHKKIMDSGKANFLKDGYERANLRKICKDAGVTTGAFYRHFNDKEDLFISLVDPLAKELLGFYNKFEEESFQNIEKNCGEDLSKINIEGSIESALYMFSKKDLFNLLIYKSYGTKYDNYIELLVEKEDINRHKAFHIISKKKNIKSEVPKNAMHLLNHAYINALCEIIIHSQTEEEVKLNTRIVSKFFYDGWEKLRGF</sequence>
<keyword evidence="1 2" id="KW-0238">DNA-binding</keyword>
<dbReference type="PANTHER" id="PTHR43479:SF11">
    <property type="entry name" value="ACREF_ENVCD OPERON REPRESSOR-RELATED"/>
    <property type="match status" value="1"/>
</dbReference>
<evidence type="ECO:0000313" key="4">
    <source>
        <dbReference type="EMBL" id="VTT23098.1"/>
    </source>
</evidence>
<dbReference type="Gene3D" id="1.10.357.10">
    <property type="entry name" value="Tetracycline Repressor, domain 2"/>
    <property type="match status" value="1"/>
</dbReference>
<comment type="caution">
    <text evidence="4">The sequence shown here is derived from an EMBL/GenBank/DDBJ whole genome shotgun (WGS) entry which is preliminary data.</text>
</comment>
<dbReference type="SUPFAM" id="SSF46689">
    <property type="entry name" value="Homeodomain-like"/>
    <property type="match status" value="1"/>
</dbReference>